<dbReference type="OrthoDB" id="5950777at2759"/>
<reference evidence="1" key="1">
    <citation type="submission" date="2020-11" db="EMBL/GenBank/DDBJ databases">
        <authorList>
            <person name="Tran Van P."/>
        </authorList>
    </citation>
    <scope>NUCLEOTIDE SEQUENCE</scope>
</reference>
<evidence type="ECO:0008006" key="3">
    <source>
        <dbReference type="Google" id="ProtNLM"/>
    </source>
</evidence>
<organism evidence="1">
    <name type="scientific">Darwinula stevensoni</name>
    <dbReference type="NCBI Taxonomy" id="69355"/>
    <lineage>
        <taxon>Eukaryota</taxon>
        <taxon>Metazoa</taxon>
        <taxon>Ecdysozoa</taxon>
        <taxon>Arthropoda</taxon>
        <taxon>Crustacea</taxon>
        <taxon>Oligostraca</taxon>
        <taxon>Ostracoda</taxon>
        <taxon>Podocopa</taxon>
        <taxon>Podocopida</taxon>
        <taxon>Darwinulocopina</taxon>
        <taxon>Darwinuloidea</taxon>
        <taxon>Darwinulidae</taxon>
        <taxon>Darwinula</taxon>
    </lineage>
</organism>
<proteinExistence type="predicted"/>
<dbReference type="EMBL" id="LR902396">
    <property type="protein sequence ID" value="CAD7250488.1"/>
    <property type="molecule type" value="Genomic_DNA"/>
</dbReference>
<evidence type="ECO:0000313" key="1">
    <source>
        <dbReference type="EMBL" id="CAD7250488.1"/>
    </source>
</evidence>
<keyword evidence="2" id="KW-1185">Reference proteome</keyword>
<gene>
    <name evidence="1" type="ORF">DSTB1V02_LOCUS10261</name>
</gene>
<evidence type="ECO:0000313" key="2">
    <source>
        <dbReference type="Proteomes" id="UP000677054"/>
    </source>
</evidence>
<protein>
    <recommendedName>
        <fullName evidence="3">RAP domain-containing protein</fullName>
    </recommendedName>
</protein>
<accession>A0A7R9AAD1</accession>
<name>A0A7R9AAD1_9CRUS</name>
<dbReference type="EMBL" id="CAJPEV010002879">
    <property type="protein sequence ID" value="CAG0898325.1"/>
    <property type="molecule type" value="Genomic_DNA"/>
</dbReference>
<sequence length="605" mass="68604">MKRLFSTSRSLHLALKSSVNPSVSAEFTSRSPVRVRPKYNVRPKTESQASLPLGKLAQQVSLEALQFGSLRGRPEYSRTTVDVGNFDEGRVAPSSDLYESWTKRTPIQVPETEHDLLSVLSSIPKTRDLLSEAWNVKSVDEMLCNIIMRKTNLDLSLWLMDTMVFHLSFQATRLKFFRKFLTVCERNLRRLRREQLVQVVHYCGISKNRVLAERTLESALPMIRELVATGSVEDPLLAEMGILCAAYHKCGMKITDPDVLEKLTAMVQNVLKEGGQGHCQATAFPLISMLKVLRHSMHWNENLLHSVKSFISQHLVHLSMAEMHHLLSVLSNAFHFDEELCRSSERHASDLLASLTTDWTKTHPSQTIRPKDLEGILWNFCSVGYRPDDAFLTSAENFMRGSYQAMDYFGQMPCLIKTLFYLGMVNRYPEDLLNKVLRPEVASNLIVSKQSRTLQQLGMLEYAWATERGGLHSKQVVDGRRMADSLPHRSISQELEQRPMLKETLLLLKDASPPSVLVSPAFPIPHLLIGSICINSLQSDQGAFYIEVLDEHVCCSNISSPVGLMKWKMRLLVAKGFPVITVKPEDLECRDRIWETVTKKLSDVP</sequence>
<dbReference type="AlphaFoldDB" id="A0A7R9AAD1"/>
<dbReference type="Proteomes" id="UP000677054">
    <property type="component" value="Unassembled WGS sequence"/>
</dbReference>